<dbReference type="Proteomes" id="UP000652761">
    <property type="component" value="Unassembled WGS sequence"/>
</dbReference>
<evidence type="ECO:0000313" key="2">
    <source>
        <dbReference type="Proteomes" id="UP000652761"/>
    </source>
</evidence>
<accession>A0A843V893</accession>
<keyword evidence="2" id="KW-1185">Reference proteome</keyword>
<gene>
    <name evidence="1" type="ORF">Taro_022553</name>
</gene>
<evidence type="ECO:0000313" key="1">
    <source>
        <dbReference type="EMBL" id="MQL89970.1"/>
    </source>
</evidence>
<sequence>MSTPLATASEQASGRDNVFRALVAMCRIVECVVSQFRGSMCASCPCWTARKVWERPSGGGGRCFVR</sequence>
<dbReference type="EMBL" id="NMUH01001195">
    <property type="protein sequence ID" value="MQL89970.1"/>
    <property type="molecule type" value="Genomic_DNA"/>
</dbReference>
<name>A0A843V893_COLES</name>
<protein>
    <submittedName>
        <fullName evidence="1">Uncharacterized protein</fullName>
    </submittedName>
</protein>
<dbReference type="AlphaFoldDB" id="A0A843V893"/>
<reference evidence="1" key="1">
    <citation type="submission" date="2017-07" db="EMBL/GenBank/DDBJ databases">
        <title>Taro Niue Genome Assembly and Annotation.</title>
        <authorList>
            <person name="Atibalentja N."/>
            <person name="Keating K."/>
            <person name="Fields C.J."/>
        </authorList>
    </citation>
    <scope>NUCLEOTIDE SEQUENCE</scope>
    <source>
        <strain evidence="1">Niue_2</strain>
        <tissue evidence="1">Leaf</tissue>
    </source>
</reference>
<organism evidence="1 2">
    <name type="scientific">Colocasia esculenta</name>
    <name type="common">Wild taro</name>
    <name type="synonym">Arum esculentum</name>
    <dbReference type="NCBI Taxonomy" id="4460"/>
    <lineage>
        <taxon>Eukaryota</taxon>
        <taxon>Viridiplantae</taxon>
        <taxon>Streptophyta</taxon>
        <taxon>Embryophyta</taxon>
        <taxon>Tracheophyta</taxon>
        <taxon>Spermatophyta</taxon>
        <taxon>Magnoliopsida</taxon>
        <taxon>Liliopsida</taxon>
        <taxon>Araceae</taxon>
        <taxon>Aroideae</taxon>
        <taxon>Colocasieae</taxon>
        <taxon>Colocasia</taxon>
    </lineage>
</organism>
<proteinExistence type="predicted"/>
<comment type="caution">
    <text evidence="1">The sequence shown here is derived from an EMBL/GenBank/DDBJ whole genome shotgun (WGS) entry which is preliminary data.</text>
</comment>